<proteinExistence type="predicted"/>
<reference evidence="2" key="1">
    <citation type="journal article" date="2019" name="Int. J. Syst. Evol. Microbiol.">
        <title>The Global Catalogue of Microorganisms (GCM) 10K type strain sequencing project: providing services to taxonomists for standard genome sequencing and annotation.</title>
        <authorList>
            <consortium name="The Broad Institute Genomics Platform"/>
            <consortium name="The Broad Institute Genome Sequencing Center for Infectious Disease"/>
            <person name="Wu L."/>
            <person name="Ma J."/>
        </authorList>
    </citation>
    <scope>NUCLEOTIDE SEQUENCE [LARGE SCALE GENOMIC DNA]</scope>
    <source>
        <strain evidence="2">CCUG 43117</strain>
    </source>
</reference>
<evidence type="ECO:0000313" key="1">
    <source>
        <dbReference type="EMBL" id="MFC5505444.1"/>
    </source>
</evidence>
<accession>A0ABW0P0W9</accession>
<keyword evidence="2" id="KW-1185">Reference proteome</keyword>
<dbReference type="Proteomes" id="UP001596060">
    <property type="component" value="Unassembled WGS sequence"/>
</dbReference>
<dbReference type="EMBL" id="JBHSLU010000017">
    <property type="protein sequence ID" value="MFC5505444.1"/>
    <property type="molecule type" value="Genomic_DNA"/>
</dbReference>
<name>A0ABW0P0W9_9HYPH</name>
<dbReference type="RefSeq" id="WP_377816585.1">
    <property type="nucleotide sequence ID" value="NZ_JBHSLU010000017.1"/>
</dbReference>
<organism evidence="1 2">
    <name type="scientific">Bosea massiliensis</name>
    <dbReference type="NCBI Taxonomy" id="151419"/>
    <lineage>
        <taxon>Bacteria</taxon>
        <taxon>Pseudomonadati</taxon>
        <taxon>Pseudomonadota</taxon>
        <taxon>Alphaproteobacteria</taxon>
        <taxon>Hyphomicrobiales</taxon>
        <taxon>Boseaceae</taxon>
        <taxon>Bosea</taxon>
    </lineage>
</organism>
<comment type="caution">
    <text evidence="1">The sequence shown here is derived from an EMBL/GenBank/DDBJ whole genome shotgun (WGS) entry which is preliminary data.</text>
</comment>
<evidence type="ECO:0000313" key="2">
    <source>
        <dbReference type="Proteomes" id="UP001596060"/>
    </source>
</evidence>
<gene>
    <name evidence="1" type="ORF">ACFPN9_09250</name>
</gene>
<sequence>MSEPETKQYYVCFTTQTFAKSPAEAISIGLMQFDTGNVHVSVTTDTPGEIHEFDDLPATTALAAYALKATDHSKKARKVLSERVKLVAPGFYIENDGGPWYCIAPGDVGRIADSFIRPTDALRMILCLAGDPLPNGWQVKPRTSKLSADIECGQGFDACLWRRDAAKLFPARMAELLPETADAATTSQRSL</sequence>
<protein>
    <submittedName>
        <fullName evidence="1">Uncharacterized protein</fullName>
    </submittedName>
</protein>